<gene>
    <name evidence="1" type="ORF">LCGC14_2490690</name>
</gene>
<protein>
    <submittedName>
        <fullName evidence="1">Uncharacterized protein</fullName>
    </submittedName>
</protein>
<dbReference type="AlphaFoldDB" id="A0A0F9BSQ0"/>
<dbReference type="InterPro" id="IPR029052">
    <property type="entry name" value="Metallo-depent_PP-like"/>
</dbReference>
<proteinExistence type="predicted"/>
<accession>A0A0F9BSQ0</accession>
<evidence type="ECO:0000313" key="1">
    <source>
        <dbReference type="EMBL" id="KKL16922.1"/>
    </source>
</evidence>
<dbReference type="EMBL" id="LAZR01039470">
    <property type="protein sequence ID" value="KKL16922.1"/>
    <property type="molecule type" value="Genomic_DNA"/>
</dbReference>
<name>A0A0F9BSQ0_9ZZZZ</name>
<organism evidence="1">
    <name type="scientific">marine sediment metagenome</name>
    <dbReference type="NCBI Taxonomy" id="412755"/>
    <lineage>
        <taxon>unclassified sequences</taxon>
        <taxon>metagenomes</taxon>
        <taxon>ecological metagenomes</taxon>
    </lineage>
</organism>
<feature type="non-terminal residue" evidence="1">
    <location>
        <position position="1"/>
    </location>
</feature>
<reference evidence="1" key="1">
    <citation type="journal article" date="2015" name="Nature">
        <title>Complex archaea that bridge the gap between prokaryotes and eukaryotes.</title>
        <authorList>
            <person name="Spang A."/>
            <person name="Saw J.H."/>
            <person name="Jorgensen S.L."/>
            <person name="Zaremba-Niedzwiedzka K."/>
            <person name="Martijn J."/>
            <person name="Lind A.E."/>
            <person name="van Eijk R."/>
            <person name="Schleper C."/>
            <person name="Guy L."/>
            <person name="Ettema T.J."/>
        </authorList>
    </citation>
    <scope>NUCLEOTIDE SEQUENCE</scope>
</reference>
<dbReference type="Gene3D" id="3.60.21.10">
    <property type="match status" value="1"/>
</dbReference>
<sequence>KVPDHIEYNENNGLEVGTMIHKNQFIVVCHYAMRRWERSHYGSWQLYGHSHGRLEPIGLQHDVGVDNNNFYPVSLIELVEIMKHRTQHTIDDN</sequence>
<comment type="caution">
    <text evidence="1">The sequence shown here is derived from an EMBL/GenBank/DDBJ whole genome shotgun (WGS) entry which is preliminary data.</text>
</comment>